<dbReference type="RefSeq" id="XP_005843078.1">
    <property type="nucleotide sequence ID" value="XM_005843016.1"/>
</dbReference>
<proteinExistence type="predicted"/>
<sequence>MVTTDLLMAGTNTPIAKFFVNCLAEEPQTVAEFLVPRIRQVPEASKSLLGDGYIRYLTQTKAYSQIFARLFTGQRKNRFVAED</sequence>
<dbReference type="GO" id="GO:0010304">
    <property type="term" value="P:PSII associated light-harvesting complex II catabolic process"/>
    <property type="evidence" value="ECO:0007669"/>
    <property type="project" value="TreeGrafter"/>
</dbReference>
<dbReference type="OrthoDB" id="3592703at2759"/>
<dbReference type="GeneID" id="17350396"/>
<dbReference type="Proteomes" id="UP000008141">
    <property type="component" value="Unassembled WGS sequence"/>
</dbReference>
<accession>E1ZT66</accession>
<gene>
    <name evidence="1" type="ORF">CHLNCDRAFT_141620</name>
</gene>
<dbReference type="KEGG" id="cvr:CHLNCDRAFT_141620"/>
<name>E1ZT66_CHLVA</name>
<dbReference type="InParanoid" id="E1ZT66"/>
<dbReference type="PANTHER" id="PTHR24314">
    <property type="entry name" value="NON-SPECIFIC LIPID TRANSFER PROTEIN-RELATED"/>
    <property type="match status" value="1"/>
</dbReference>
<dbReference type="GO" id="GO:0015996">
    <property type="term" value="P:chlorophyll catabolic process"/>
    <property type="evidence" value="ECO:0007669"/>
    <property type="project" value="TreeGrafter"/>
</dbReference>
<dbReference type="AlphaFoldDB" id="E1ZT66"/>
<dbReference type="GO" id="GO:0034256">
    <property type="term" value="F:chlorophyll(ide) b reductase activity"/>
    <property type="evidence" value="ECO:0007669"/>
    <property type="project" value="TreeGrafter"/>
</dbReference>
<dbReference type="eggNOG" id="KOG0725">
    <property type="taxonomic scope" value="Eukaryota"/>
</dbReference>
<dbReference type="PANTHER" id="PTHR24314:SF15">
    <property type="entry name" value="CHLOROPHYLL(IDE) B REDUCTASE NOL, CHLOROPLASTIC"/>
    <property type="match status" value="1"/>
</dbReference>
<organism evidence="2">
    <name type="scientific">Chlorella variabilis</name>
    <name type="common">Green alga</name>
    <dbReference type="NCBI Taxonomy" id="554065"/>
    <lineage>
        <taxon>Eukaryota</taxon>
        <taxon>Viridiplantae</taxon>
        <taxon>Chlorophyta</taxon>
        <taxon>core chlorophytes</taxon>
        <taxon>Trebouxiophyceae</taxon>
        <taxon>Chlorellales</taxon>
        <taxon>Chlorellaceae</taxon>
        <taxon>Chlorella clade</taxon>
        <taxon>Chlorella</taxon>
    </lineage>
</organism>
<protein>
    <submittedName>
        <fullName evidence="1">Uncharacterized protein</fullName>
    </submittedName>
</protein>
<keyword evidence="2" id="KW-1185">Reference proteome</keyword>
<dbReference type="STRING" id="554065.E1ZT66"/>
<dbReference type="InterPro" id="IPR052625">
    <property type="entry name" value="Chl_b_Red"/>
</dbReference>
<evidence type="ECO:0000313" key="1">
    <source>
        <dbReference type="EMBL" id="EFN50976.1"/>
    </source>
</evidence>
<reference evidence="1 2" key="1">
    <citation type="journal article" date="2010" name="Plant Cell">
        <title>The Chlorella variabilis NC64A genome reveals adaptation to photosymbiosis, coevolution with viruses, and cryptic sex.</title>
        <authorList>
            <person name="Blanc G."/>
            <person name="Duncan G."/>
            <person name="Agarkova I."/>
            <person name="Borodovsky M."/>
            <person name="Gurnon J."/>
            <person name="Kuo A."/>
            <person name="Lindquist E."/>
            <person name="Lucas S."/>
            <person name="Pangilinan J."/>
            <person name="Polle J."/>
            <person name="Salamov A."/>
            <person name="Terry A."/>
            <person name="Yamada T."/>
            <person name="Dunigan D.D."/>
            <person name="Grigoriev I.V."/>
            <person name="Claverie J.M."/>
            <person name="Van Etten J.L."/>
        </authorList>
    </citation>
    <scope>NUCLEOTIDE SEQUENCE [LARGE SCALE GENOMIC DNA]</scope>
    <source>
        <strain evidence="1 2">NC64A</strain>
    </source>
</reference>
<evidence type="ECO:0000313" key="2">
    <source>
        <dbReference type="Proteomes" id="UP000008141"/>
    </source>
</evidence>
<dbReference type="EMBL" id="GL433870">
    <property type="protein sequence ID" value="EFN50976.1"/>
    <property type="molecule type" value="Genomic_DNA"/>
</dbReference>